<dbReference type="EMBL" id="JAGFNK010000341">
    <property type="protein sequence ID" value="KAI9452316.1"/>
    <property type="molecule type" value="Genomic_DNA"/>
</dbReference>
<name>A0ACC0TX59_9AGAM</name>
<gene>
    <name evidence="1" type="ORF">F5148DRAFT_512976</name>
</gene>
<evidence type="ECO:0000313" key="1">
    <source>
        <dbReference type="EMBL" id="KAI9452316.1"/>
    </source>
</evidence>
<dbReference type="Proteomes" id="UP001207468">
    <property type="component" value="Unassembled WGS sequence"/>
</dbReference>
<sequence length="242" mass="26481">MSSPLTPPTGPTPTDTDPLMGTNDDHPKDEYRRGDSLALYVALTSALVLLLTTWTIILSNDPKTLSWFAFHPSLNTFAVLCFTYGVLTLQPTSQPKTKAEGLDRHQTAMGIGLTSILLGTTAIYNQKASHHAPHITSWHATFGLTTVSWLILQALIGGGSVWFGGAAFGGGQKAKRVWKYHRLSGYILLLFLLTTVHLGGGWSEWVELHTVSVVRLIAYVLAPLGILVSIYSRVRASKMKFY</sequence>
<organism evidence="1 2">
    <name type="scientific">Russula earlei</name>
    <dbReference type="NCBI Taxonomy" id="71964"/>
    <lineage>
        <taxon>Eukaryota</taxon>
        <taxon>Fungi</taxon>
        <taxon>Dikarya</taxon>
        <taxon>Basidiomycota</taxon>
        <taxon>Agaricomycotina</taxon>
        <taxon>Agaricomycetes</taxon>
        <taxon>Russulales</taxon>
        <taxon>Russulaceae</taxon>
        <taxon>Russula</taxon>
    </lineage>
</organism>
<keyword evidence="2" id="KW-1185">Reference proteome</keyword>
<comment type="caution">
    <text evidence="1">The sequence shown here is derived from an EMBL/GenBank/DDBJ whole genome shotgun (WGS) entry which is preliminary data.</text>
</comment>
<proteinExistence type="predicted"/>
<reference evidence="1" key="1">
    <citation type="submission" date="2021-03" db="EMBL/GenBank/DDBJ databases">
        <title>Evolutionary priming and transition to the ectomycorrhizal habit in an iconic lineage of mushroom-forming fungi: is preadaptation a requirement?</title>
        <authorList>
            <consortium name="DOE Joint Genome Institute"/>
            <person name="Looney B.P."/>
            <person name="Miyauchi S."/>
            <person name="Morin E."/>
            <person name="Drula E."/>
            <person name="Courty P.E."/>
            <person name="Chicoki N."/>
            <person name="Fauchery L."/>
            <person name="Kohler A."/>
            <person name="Kuo A."/>
            <person name="LaButti K."/>
            <person name="Pangilinan J."/>
            <person name="Lipzen A."/>
            <person name="Riley R."/>
            <person name="Andreopoulos W."/>
            <person name="He G."/>
            <person name="Johnson J."/>
            <person name="Barry K.W."/>
            <person name="Grigoriev I.V."/>
            <person name="Nagy L."/>
            <person name="Hibbett D."/>
            <person name="Henrissat B."/>
            <person name="Matheny P.B."/>
            <person name="Labbe J."/>
            <person name="Martin A.F."/>
        </authorList>
    </citation>
    <scope>NUCLEOTIDE SEQUENCE</scope>
    <source>
        <strain evidence="1">BPL698</strain>
    </source>
</reference>
<accession>A0ACC0TX59</accession>
<evidence type="ECO:0000313" key="2">
    <source>
        <dbReference type="Proteomes" id="UP001207468"/>
    </source>
</evidence>
<protein>
    <submittedName>
        <fullName evidence="1">Uncharacterized protein</fullName>
    </submittedName>
</protein>